<dbReference type="InterPro" id="IPR002017">
    <property type="entry name" value="Spectrin_repeat"/>
</dbReference>
<dbReference type="FunFam" id="1.20.58.60:FF:000019">
    <property type="entry name" value="Spectrin beta chain"/>
    <property type="match status" value="1"/>
</dbReference>
<dbReference type="InterPro" id="IPR018159">
    <property type="entry name" value="Spectrin/alpha-actinin"/>
</dbReference>
<organism evidence="3 4">
    <name type="scientific">Protopolystoma xenopodis</name>
    <dbReference type="NCBI Taxonomy" id="117903"/>
    <lineage>
        <taxon>Eukaryota</taxon>
        <taxon>Metazoa</taxon>
        <taxon>Spiralia</taxon>
        <taxon>Lophotrochozoa</taxon>
        <taxon>Platyhelminthes</taxon>
        <taxon>Monogenea</taxon>
        <taxon>Polyopisthocotylea</taxon>
        <taxon>Polystomatidea</taxon>
        <taxon>Polystomatidae</taxon>
        <taxon>Protopolystoma</taxon>
    </lineage>
</organism>
<comment type="caution">
    <text evidence="3">The sequence shown here is derived from an EMBL/GenBank/DDBJ whole genome shotgun (WGS) entry which is preliminary data.</text>
</comment>
<evidence type="ECO:0000313" key="4">
    <source>
        <dbReference type="Proteomes" id="UP000784294"/>
    </source>
</evidence>
<dbReference type="AlphaFoldDB" id="A0A448XSH2"/>
<keyword evidence="4" id="KW-1185">Reference proteome</keyword>
<reference evidence="3" key="1">
    <citation type="submission" date="2018-11" db="EMBL/GenBank/DDBJ databases">
        <authorList>
            <consortium name="Pathogen Informatics"/>
        </authorList>
    </citation>
    <scope>NUCLEOTIDE SEQUENCE</scope>
</reference>
<evidence type="ECO:0000256" key="2">
    <source>
        <dbReference type="SAM" id="Coils"/>
    </source>
</evidence>
<dbReference type="SUPFAM" id="SSF46966">
    <property type="entry name" value="Spectrin repeat"/>
    <property type="match status" value="1"/>
</dbReference>
<keyword evidence="2" id="KW-0175">Coiled coil</keyword>
<dbReference type="PANTHER" id="PTHR11915">
    <property type="entry name" value="SPECTRIN/FILAMIN RELATED CYTOSKELETAL PROTEIN"/>
    <property type="match status" value="1"/>
</dbReference>
<dbReference type="SMART" id="SM00150">
    <property type="entry name" value="SPEC"/>
    <property type="match status" value="2"/>
</dbReference>
<sequence length="193" mass="22268">MRDEQGANNAMKKHEHLQKTVENYATEIRALGERSRALEAGHPEAETVAAKQSRVDKMYAGLRELCFERKARLDELLKLYNLLREILDLEAWIAERTMVASSHELGADYEHCCLLRDRFSEFARETNELGKTRVKAADELCDALIEQNHGEAAEIAEWKDRVNEAWADLLELIETRIQLLKAAWDLHKFLCDC</sequence>
<dbReference type="CDD" id="cd00176">
    <property type="entry name" value="SPEC"/>
    <property type="match status" value="1"/>
</dbReference>
<keyword evidence="1" id="KW-0677">Repeat</keyword>
<dbReference type="Gene3D" id="1.20.58.60">
    <property type="match status" value="1"/>
</dbReference>
<accession>A0A448XSH2</accession>
<dbReference type="OrthoDB" id="5865767at2759"/>
<feature type="coiled-coil region" evidence="2">
    <location>
        <begin position="7"/>
        <end position="34"/>
    </location>
</feature>
<gene>
    <name evidence="3" type="ORF">PXEA_LOCUS37350</name>
</gene>
<proteinExistence type="predicted"/>
<evidence type="ECO:0000313" key="3">
    <source>
        <dbReference type="EMBL" id="VEL43910.1"/>
    </source>
</evidence>
<feature type="non-terminal residue" evidence="3">
    <location>
        <position position="1"/>
    </location>
</feature>
<name>A0A448XSH2_9PLAT</name>
<dbReference type="EMBL" id="CAAALY010286742">
    <property type="protein sequence ID" value="VEL43910.1"/>
    <property type="molecule type" value="Genomic_DNA"/>
</dbReference>
<evidence type="ECO:0000256" key="1">
    <source>
        <dbReference type="ARBA" id="ARBA00022737"/>
    </source>
</evidence>
<dbReference type="Pfam" id="PF00435">
    <property type="entry name" value="Spectrin"/>
    <property type="match status" value="2"/>
</dbReference>
<dbReference type="Proteomes" id="UP000784294">
    <property type="component" value="Unassembled WGS sequence"/>
</dbReference>
<protein>
    <submittedName>
        <fullName evidence="3">Uncharacterized protein</fullName>
    </submittedName>
</protein>